<dbReference type="Pfam" id="PF18557">
    <property type="entry name" value="NepR"/>
    <property type="match status" value="1"/>
</dbReference>
<feature type="domain" description="Anti-sigma factor NepR" evidence="1">
    <location>
        <begin position="37"/>
        <end position="64"/>
    </location>
</feature>
<gene>
    <name evidence="2" type="ORF">ACETIH_15480</name>
</gene>
<dbReference type="RefSeq" id="WP_377030172.1">
    <property type="nucleotide sequence ID" value="NZ_JBHOMY010000041.1"/>
</dbReference>
<sequence>MDEDQTPDSLTFQDIEIPEGCVPAPVPGKLGPVELDWIGCELREYYDSVLREPVPNKFLALLDRSLARRTFH</sequence>
<evidence type="ECO:0000313" key="3">
    <source>
        <dbReference type="Proteomes" id="UP001593940"/>
    </source>
</evidence>
<keyword evidence="3" id="KW-1185">Reference proteome</keyword>
<dbReference type="Proteomes" id="UP001593940">
    <property type="component" value="Unassembled WGS sequence"/>
</dbReference>
<dbReference type="EMBL" id="JBHOMY010000041">
    <property type="protein sequence ID" value="MFC1458086.1"/>
    <property type="molecule type" value="Genomic_DNA"/>
</dbReference>
<protein>
    <submittedName>
        <fullName evidence="2">NepR family anti-sigma factor</fullName>
    </submittedName>
</protein>
<reference evidence="2 3" key="1">
    <citation type="submission" date="2024-09" db="EMBL/GenBank/DDBJ databases">
        <title>Nodulacao em especies de Leguminosae Basais da Amazonia e Caracterizacao dos Rizobios e Bacterias Associadas aos Nodulos.</title>
        <authorList>
            <person name="Jambeiro I.C.A."/>
            <person name="Lopes I.S."/>
            <person name="Aguiar E.R.G.R."/>
            <person name="Santos A.F.J."/>
            <person name="Dos Santos J.M.F."/>
            <person name="Gross E."/>
        </authorList>
    </citation>
    <scope>NUCLEOTIDE SEQUENCE [LARGE SCALE GENOMIC DNA]</scope>
    <source>
        <strain evidence="2 3">BRUESC1165</strain>
    </source>
</reference>
<comment type="caution">
    <text evidence="2">The sequence shown here is derived from an EMBL/GenBank/DDBJ whole genome shotgun (WGS) entry which is preliminary data.</text>
</comment>
<organism evidence="2 3">
    <name type="scientific">Microvirga arabica</name>
    <dbReference type="NCBI Taxonomy" id="1128671"/>
    <lineage>
        <taxon>Bacteria</taxon>
        <taxon>Pseudomonadati</taxon>
        <taxon>Pseudomonadota</taxon>
        <taxon>Alphaproteobacteria</taxon>
        <taxon>Hyphomicrobiales</taxon>
        <taxon>Methylobacteriaceae</taxon>
        <taxon>Microvirga</taxon>
    </lineage>
</organism>
<evidence type="ECO:0000313" key="2">
    <source>
        <dbReference type="EMBL" id="MFC1458086.1"/>
    </source>
</evidence>
<accession>A0ABV6YAB6</accession>
<dbReference type="InterPro" id="IPR041649">
    <property type="entry name" value="NepR"/>
</dbReference>
<name>A0ABV6YAB6_9HYPH</name>
<evidence type="ECO:0000259" key="1">
    <source>
        <dbReference type="Pfam" id="PF18557"/>
    </source>
</evidence>
<proteinExistence type="predicted"/>